<sequence>MSLTNTATRYGTVAKTLHWAVALGILAMFPLGFLASNAGYDTAEQLATKATLFSIHKTLGVTILALAVIRIAWAVTQPKPVALHPDRRAETFLAELVHWLLYGSLVLVPLSGWIEHAATEGFAPIWWPFGQSLPFVPKSPALAEVFATIHYVLQWVMLGSVGLHVAGALKHALIDRDATLRRMWFGRTDAGERPAPRHTIAAPTGALATWVLAFAIAGASGLFSHDTSASPGPAPLRPALAQVESDWRVTEGTLGISVQQFGKTVEGSFADWTADIAFDDSEGTGRKGDVAVTISIPSLSLGSVTKQALGPEYFDAEQFATATFTAPITRTADGYVADGTLSLRGTEVPVTLPFTLDLSDGTAHMAGTTTLDRRAFGMGETMTDPAQLGFDVQVSVKLTATRAGGS</sequence>
<dbReference type="InterPro" id="IPR011577">
    <property type="entry name" value="Cyt_b561_bac/Ni-Hgenase"/>
</dbReference>
<keyword evidence="11 13" id="KW-0472">Membrane</keyword>
<evidence type="ECO:0000256" key="10">
    <source>
        <dbReference type="ARBA" id="ARBA00023004"/>
    </source>
</evidence>
<dbReference type="SUPFAM" id="SSF101874">
    <property type="entry name" value="YceI-like"/>
    <property type="match status" value="1"/>
</dbReference>
<reference evidence="15 16" key="1">
    <citation type="submission" date="2006-06" db="EMBL/GenBank/DDBJ databases">
        <authorList>
            <person name="Moran M.A."/>
            <person name="Ferriera S."/>
            <person name="Johnson J."/>
            <person name="Kravitz S."/>
            <person name="Beeson K."/>
            <person name="Sutton G."/>
            <person name="Rogers Y.-H."/>
            <person name="Friedman R."/>
            <person name="Frazier M."/>
            <person name="Venter J.C."/>
        </authorList>
    </citation>
    <scope>NUCLEOTIDE SEQUENCE [LARGE SCALE GENOMIC DNA]</scope>
    <source>
        <strain evidence="15 16">E-37</strain>
    </source>
</reference>
<dbReference type="GO" id="GO:0020037">
    <property type="term" value="F:heme binding"/>
    <property type="evidence" value="ECO:0007669"/>
    <property type="project" value="TreeGrafter"/>
</dbReference>
<comment type="subcellular location">
    <subcellularLocation>
        <location evidence="2">Cell membrane</location>
        <topology evidence="2">Multi-pass membrane protein</topology>
    </subcellularLocation>
</comment>
<feature type="transmembrane region" description="Helical" evidence="13">
    <location>
        <begin position="200"/>
        <end position="223"/>
    </location>
</feature>
<dbReference type="AlphaFoldDB" id="A3JZ84"/>
<keyword evidence="10" id="KW-0408">Iron</keyword>
<dbReference type="InterPro" id="IPR052168">
    <property type="entry name" value="Cytochrome_b561_oxidase"/>
</dbReference>
<keyword evidence="4" id="KW-1003">Cell membrane</keyword>
<dbReference type="PANTHER" id="PTHR30529:SF7">
    <property type="entry name" value="CYTOCHROME B561 BACTERIAL_NI-HYDROGENASE DOMAIN-CONTAINING PROTEIN"/>
    <property type="match status" value="1"/>
</dbReference>
<dbReference type="Gene3D" id="1.20.950.20">
    <property type="entry name" value="Transmembrane di-heme cytochromes, Chain C"/>
    <property type="match status" value="1"/>
</dbReference>
<dbReference type="InterPro" id="IPR036761">
    <property type="entry name" value="TTHA0802/YceI-like_sf"/>
</dbReference>
<dbReference type="InterPro" id="IPR016174">
    <property type="entry name" value="Di-haem_cyt_TM"/>
</dbReference>
<feature type="domain" description="Lipid/polyisoprenoid-binding YceI-like" evidence="14">
    <location>
        <begin position="246"/>
        <end position="401"/>
    </location>
</feature>
<gene>
    <name evidence="15" type="ORF">SSE37_08263</name>
</gene>
<comment type="cofactor">
    <cofactor evidence="1">
        <name>heme b</name>
        <dbReference type="ChEBI" id="CHEBI:60344"/>
    </cofactor>
</comment>
<evidence type="ECO:0000256" key="11">
    <source>
        <dbReference type="ARBA" id="ARBA00023136"/>
    </source>
</evidence>
<evidence type="ECO:0000256" key="4">
    <source>
        <dbReference type="ARBA" id="ARBA00022475"/>
    </source>
</evidence>
<feature type="transmembrane region" description="Helical" evidence="13">
    <location>
        <begin position="96"/>
        <end position="114"/>
    </location>
</feature>
<keyword evidence="6 13" id="KW-0812">Transmembrane</keyword>
<evidence type="ECO:0000256" key="8">
    <source>
        <dbReference type="ARBA" id="ARBA00022982"/>
    </source>
</evidence>
<dbReference type="OrthoDB" id="1247465at2"/>
<dbReference type="Pfam" id="PF04264">
    <property type="entry name" value="YceI"/>
    <property type="match status" value="1"/>
</dbReference>
<dbReference type="EMBL" id="AAYA01000002">
    <property type="protein sequence ID" value="EBA09787.1"/>
    <property type="molecule type" value="Genomic_DNA"/>
</dbReference>
<keyword evidence="7" id="KW-0479">Metal-binding</keyword>
<evidence type="ECO:0000256" key="3">
    <source>
        <dbReference type="ARBA" id="ARBA00022448"/>
    </source>
</evidence>
<evidence type="ECO:0000256" key="5">
    <source>
        <dbReference type="ARBA" id="ARBA00022617"/>
    </source>
</evidence>
<evidence type="ECO:0000256" key="1">
    <source>
        <dbReference type="ARBA" id="ARBA00001970"/>
    </source>
</evidence>
<feature type="transmembrane region" description="Helical" evidence="13">
    <location>
        <begin position="152"/>
        <end position="173"/>
    </location>
</feature>
<feature type="transmembrane region" description="Helical" evidence="13">
    <location>
        <begin position="55"/>
        <end position="75"/>
    </location>
</feature>
<keyword evidence="5" id="KW-0349">Heme</keyword>
<dbReference type="RefSeq" id="WP_005856020.1">
    <property type="nucleotide sequence ID" value="NZ_AAYA01000002.1"/>
</dbReference>
<name>A3JZ84_SAGS3</name>
<organism evidence="15 16">
    <name type="scientific">Sagittula stellata (strain ATCC 700073 / DSM 11524 / E-37)</name>
    <dbReference type="NCBI Taxonomy" id="388399"/>
    <lineage>
        <taxon>Bacteria</taxon>
        <taxon>Pseudomonadati</taxon>
        <taxon>Pseudomonadota</taxon>
        <taxon>Alphaproteobacteria</taxon>
        <taxon>Rhodobacterales</taxon>
        <taxon>Roseobacteraceae</taxon>
        <taxon>Sagittula</taxon>
    </lineage>
</organism>
<keyword evidence="3" id="KW-0813">Transport</keyword>
<proteinExistence type="inferred from homology"/>
<evidence type="ECO:0000256" key="7">
    <source>
        <dbReference type="ARBA" id="ARBA00022723"/>
    </source>
</evidence>
<dbReference type="eggNOG" id="COG3038">
    <property type="taxonomic scope" value="Bacteria"/>
</dbReference>
<dbReference type="eggNOG" id="COG2353">
    <property type="taxonomic scope" value="Bacteria"/>
</dbReference>
<comment type="caution">
    <text evidence="15">The sequence shown here is derived from an EMBL/GenBank/DDBJ whole genome shotgun (WGS) entry which is preliminary data.</text>
</comment>
<dbReference type="GO" id="GO:0009055">
    <property type="term" value="F:electron transfer activity"/>
    <property type="evidence" value="ECO:0007669"/>
    <property type="project" value="InterPro"/>
</dbReference>
<dbReference type="Proteomes" id="UP000005713">
    <property type="component" value="Unassembled WGS sequence"/>
</dbReference>
<feature type="transmembrane region" description="Helical" evidence="13">
    <location>
        <begin position="16"/>
        <end position="35"/>
    </location>
</feature>
<evidence type="ECO:0000259" key="14">
    <source>
        <dbReference type="SMART" id="SM00867"/>
    </source>
</evidence>
<dbReference type="PANTHER" id="PTHR30529">
    <property type="entry name" value="CYTOCHROME B561"/>
    <property type="match status" value="1"/>
</dbReference>
<dbReference type="SMART" id="SM00867">
    <property type="entry name" value="YceI"/>
    <property type="match status" value="1"/>
</dbReference>
<dbReference type="GO" id="GO:0022904">
    <property type="term" value="P:respiratory electron transport chain"/>
    <property type="evidence" value="ECO:0007669"/>
    <property type="project" value="InterPro"/>
</dbReference>
<accession>A3JZ84</accession>
<keyword evidence="16" id="KW-1185">Reference proteome</keyword>
<evidence type="ECO:0000256" key="2">
    <source>
        <dbReference type="ARBA" id="ARBA00004651"/>
    </source>
</evidence>
<evidence type="ECO:0000313" key="16">
    <source>
        <dbReference type="Proteomes" id="UP000005713"/>
    </source>
</evidence>
<dbReference type="Gene3D" id="2.40.128.110">
    <property type="entry name" value="Lipid/polyisoprenoid-binding, YceI-like"/>
    <property type="match status" value="1"/>
</dbReference>
<dbReference type="SUPFAM" id="SSF81342">
    <property type="entry name" value="Transmembrane di-heme cytochromes"/>
    <property type="match status" value="1"/>
</dbReference>
<evidence type="ECO:0000256" key="6">
    <source>
        <dbReference type="ARBA" id="ARBA00022692"/>
    </source>
</evidence>
<keyword evidence="9 13" id="KW-1133">Transmembrane helix</keyword>
<evidence type="ECO:0000256" key="12">
    <source>
        <dbReference type="ARBA" id="ARBA00037975"/>
    </source>
</evidence>
<evidence type="ECO:0000256" key="9">
    <source>
        <dbReference type="ARBA" id="ARBA00022989"/>
    </source>
</evidence>
<dbReference type="Pfam" id="PF01292">
    <property type="entry name" value="Ni_hydr_CYTB"/>
    <property type="match status" value="1"/>
</dbReference>
<comment type="similarity">
    <text evidence="12">Belongs to the cytochrome b561 family.</text>
</comment>
<keyword evidence="8" id="KW-0249">Electron transport</keyword>
<dbReference type="GO" id="GO:0005886">
    <property type="term" value="C:plasma membrane"/>
    <property type="evidence" value="ECO:0007669"/>
    <property type="project" value="UniProtKB-SubCell"/>
</dbReference>
<evidence type="ECO:0000313" key="15">
    <source>
        <dbReference type="EMBL" id="EBA09787.1"/>
    </source>
</evidence>
<evidence type="ECO:0000256" key="13">
    <source>
        <dbReference type="SAM" id="Phobius"/>
    </source>
</evidence>
<dbReference type="InterPro" id="IPR007372">
    <property type="entry name" value="Lipid/polyisoprenoid-bd_YceI"/>
</dbReference>
<dbReference type="GO" id="GO:0046872">
    <property type="term" value="F:metal ion binding"/>
    <property type="evidence" value="ECO:0007669"/>
    <property type="project" value="UniProtKB-KW"/>
</dbReference>
<protein>
    <submittedName>
        <fullName evidence="15">Cytochrome, putative</fullName>
    </submittedName>
</protein>